<dbReference type="Proteomes" id="UP001061958">
    <property type="component" value="Unassembled WGS sequence"/>
</dbReference>
<comment type="caution">
    <text evidence="5">The sequence shown here is derived from an EMBL/GenBank/DDBJ whole genome shotgun (WGS) entry which is preliminary data.</text>
</comment>
<organism evidence="5 6">
    <name type="scientific">Galdieria partita</name>
    <dbReference type="NCBI Taxonomy" id="83374"/>
    <lineage>
        <taxon>Eukaryota</taxon>
        <taxon>Rhodophyta</taxon>
        <taxon>Bangiophyceae</taxon>
        <taxon>Galdieriales</taxon>
        <taxon>Galdieriaceae</taxon>
        <taxon>Galdieria</taxon>
    </lineage>
</organism>
<dbReference type="GO" id="GO:0003677">
    <property type="term" value="F:DNA binding"/>
    <property type="evidence" value="ECO:0007669"/>
    <property type="project" value="InterPro"/>
</dbReference>
<protein>
    <recommendedName>
        <fullName evidence="7">DNA polymerase delta small subunit</fullName>
    </recommendedName>
</protein>
<dbReference type="GO" id="GO:0006271">
    <property type="term" value="P:DNA strand elongation involved in DNA replication"/>
    <property type="evidence" value="ECO:0007669"/>
    <property type="project" value="TreeGrafter"/>
</dbReference>
<dbReference type="Pfam" id="PF04042">
    <property type="entry name" value="DNA_pol_E_B"/>
    <property type="match status" value="1"/>
</dbReference>
<comment type="similarity">
    <text evidence="1">Belongs to the DNA polymerase delta/II small subunit family.</text>
</comment>
<evidence type="ECO:0000313" key="6">
    <source>
        <dbReference type="Proteomes" id="UP001061958"/>
    </source>
</evidence>
<evidence type="ECO:0000313" key="5">
    <source>
        <dbReference type="EMBL" id="GJQ12237.1"/>
    </source>
</evidence>
<dbReference type="AlphaFoldDB" id="A0A9C7PZ93"/>
<dbReference type="Gene3D" id="3.60.21.50">
    <property type="match status" value="1"/>
</dbReference>
<sequence length="451" mass="50333">MAHSTKVMYRQTVDYEEHQNPFLVHSRTYSQQYSQIYYCRLAALRQVVEDSARNKWTGNVLFIDRLLHLQQGNNCVIVGVIYKEMDLKPSILKEYSKNPAEPVPILPVKPCFISDSDVVILEDETGRIRLNFDHCDLSAGTLLTGTVVAVKGQETSSGDFSVDDICFPGIPSLKIPYSLDNDIFILFVSGVGLGAPWNVSMREALFLDFVSGKLGNEEDYEFCCQVGHLFVLGNLLSCAGQETLAMKSQEQPTVSGPQQLLNAEPLISADRFLTTLSSTIPVTLLPGEADPTNLLLPQQPLHHSLLPSSSKYNSLRRVTNPYQCCLNGRKILACSGQNVDDACRYSTFDWNSVEDRLTVMENMLSLRHLCPTAPDTLPCYPYYEEDPFVLKECPHIYVVGNQPAYGTRLINSNGVGVRLVCVPDFSTTGQVVLLNLRTLTPQIMEFMIDLN</sequence>
<accession>A0A9C7PZ93</accession>
<name>A0A9C7PZ93_9RHOD</name>
<dbReference type="PANTHER" id="PTHR10416:SF0">
    <property type="entry name" value="DNA POLYMERASE DELTA SUBUNIT 2"/>
    <property type="match status" value="1"/>
</dbReference>
<keyword evidence="6" id="KW-1185">Reference proteome</keyword>
<evidence type="ECO:0000259" key="3">
    <source>
        <dbReference type="Pfam" id="PF04042"/>
    </source>
</evidence>
<evidence type="ECO:0000256" key="2">
    <source>
        <dbReference type="ARBA" id="ARBA00022705"/>
    </source>
</evidence>
<dbReference type="Pfam" id="PF18018">
    <property type="entry name" value="DNA_pol_D_N"/>
    <property type="match status" value="1"/>
</dbReference>
<reference evidence="5" key="2">
    <citation type="submission" date="2022-01" db="EMBL/GenBank/DDBJ databases">
        <authorList>
            <person name="Hirooka S."/>
            <person name="Miyagishima S.Y."/>
        </authorList>
    </citation>
    <scope>NUCLEOTIDE SEQUENCE</scope>
    <source>
        <strain evidence="5">NBRC 102759</strain>
    </source>
</reference>
<feature type="domain" description="DNA polymerase delta subunit OB-fold" evidence="4">
    <location>
        <begin position="32"/>
        <end position="165"/>
    </location>
</feature>
<dbReference type="Gene3D" id="2.40.50.430">
    <property type="match status" value="1"/>
</dbReference>
<dbReference type="EMBL" id="BQMJ01000031">
    <property type="protein sequence ID" value="GJQ12237.1"/>
    <property type="molecule type" value="Genomic_DNA"/>
</dbReference>
<evidence type="ECO:0008006" key="7">
    <source>
        <dbReference type="Google" id="ProtNLM"/>
    </source>
</evidence>
<dbReference type="InterPro" id="IPR007185">
    <property type="entry name" value="DNA_pol_a/d/e_bsu"/>
</dbReference>
<dbReference type="InterPro" id="IPR024826">
    <property type="entry name" value="DNA_pol_delta/II_ssu"/>
</dbReference>
<gene>
    <name evidence="5" type="ORF">GpartN1_g4028.t1</name>
</gene>
<evidence type="ECO:0000259" key="4">
    <source>
        <dbReference type="Pfam" id="PF18018"/>
    </source>
</evidence>
<feature type="domain" description="DNA polymerase alpha/delta/epsilon subunit B" evidence="3">
    <location>
        <begin position="208"/>
        <end position="406"/>
    </location>
</feature>
<proteinExistence type="inferred from homology"/>
<dbReference type="InterPro" id="IPR040663">
    <property type="entry name" value="DNA_pol_D_N"/>
</dbReference>
<reference evidence="5" key="1">
    <citation type="journal article" date="2022" name="Proc. Natl. Acad. Sci. U.S.A.">
        <title>Life cycle and functional genomics of the unicellular red alga Galdieria for elucidating algal and plant evolution and industrial use.</title>
        <authorList>
            <person name="Hirooka S."/>
            <person name="Itabashi T."/>
            <person name="Ichinose T.M."/>
            <person name="Onuma R."/>
            <person name="Fujiwara T."/>
            <person name="Yamashita S."/>
            <person name="Jong L.W."/>
            <person name="Tomita R."/>
            <person name="Iwane A.H."/>
            <person name="Miyagishima S.Y."/>
        </authorList>
    </citation>
    <scope>NUCLEOTIDE SEQUENCE</scope>
    <source>
        <strain evidence="5">NBRC 102759</strain>
    </source>
</reference>
<dbReference type="PANTHER" id="PTHR10416">
    <property type="entry name" value="DNA POLYMERASE DELTA SUBUNIT 2"/>
    <property type="match status" value="1"/>
</dbReference>
<evidence type="ECO:0000256" key="1">
    <source>
        <dbReference type="ARBA" id="ARBA00006035"/>
    </source>
</evidence>
<dbReference type="GO" id="GO:0043625">
    <property type="term" value="C:delta DNA polymerase complex"/>
    <property type="evidence" value="ECO:0007669"/>
    <property type="project" value="TreeGrafter"/>
</dbReference>
<keyword evidence="2" id="KW-0235">DNA replication</keyword>
<dbReference type="OrthoDB" id="3763at2759"/>